<dbReference type="EMBL" id="PGOL01001723">
    <property type="protein sequence ID" value="PKI55150.1"/>
    <property type="molecule type" value="Genomic_DNA"/>
</dbReference>
<evidence type="ECO:0008006" key="3">
    <source>
        <dbReference type="Google" id="ProtNLM"/>
    </source>
</evidence>
<dbReference type="AlphaFoldDB" id="A0A2I0JGV0"/>
<organism evidence="1 2">
    <name type="scientific">Punica granatum</name>
    <name type="common">Pomegranate</name>
    <dbReference type="NCBI Taxonomy" id="22663"/>
    <lineage>
        <taxon>Eukaryota</taxon>
        <taxon>Viridiplantae</taxon>
        <taxon>Streptophyta</taxon>
        <taxon>Embryophyta</taxon>
        <taxon>Tracheophyta</taxon>
        <taxon>Spermatophyta</taxon>
        <taxon>Magnoliopsida</taxon>
        <taxon>eudicotyledons</taxon>
        <taxon>Gunneridae</taxon>
        <taxon>Pentapetalae</taxon>
        <taxon>rosids</taxon>
        <taxon>malvids</taxon>
        <taxon>Myrtales</taxon>
        <taxon>Lythraceae</taxon>
        <taxon>Punica</taxon>
    </lineage>
</organism>
<evidence type="ECO:0000313" key="1">
    <source>
        <dbReference type="EMBL" id="PKI55150.1"/>
    </source>
</evidence>
<protein>
    <recommendedName>
        <fullName evidence="3">Cytochrome P450 CYP72A219-like</fullName>
    </recommendedName>
</protein>
<evidence type="ECO:0000313" key="2">
    <source>
        <dbReference type="Proteomes" id="UP000233551"/>
    </source>
</evidence>
<dbReference type="Proteomes" id="UP000233551">
    <property type="component" value="Unassembled WGS sequence"/>
</dbReference>
<keyword evidence="2" id="KW-1185">Reference proteome</keyword>
<proteinExistence type="predicted"/>
<name>A0A2I0JGV0_PUNGR</name>
<dbReference type="STRING" id="22663.A0A2I0JGV0"/>
<gene>
    <name evidence="1" type="ORF">CRG98_024441</name>
</gene>
<sequence length="114" mass="12840">MGSTSKVFFSSSVLVLLLLSLCLALARVVYKLWLNPIRIQRMMAAQGIKGPSYRFLHGNTKEILTMRKEAMERPMASHLSHDILPRLQPNIHTWVDTYGINLSSSEPPSLDCSL</sequence>
<reference evidence="1 2" key="1">
    <citation type="submission" date="2017-11" db="EMBL/GenBank/DDBJ databases">
        <title>De-novo sequencing of pomegranate (Punica granatum L.) genome.</title>
        <authorList>
            <person name="Akparov Z."/>
            <person name="Amiraslanov A."/>
            <person name="Hajiyeva S."/>
            <person name="Abbasov M."/>
            <person name="Kaur K."/>
            <person name="Hamwieh A."/>
            <person name="Solovyev V."/>
            <person name="Salamov A."/>
            <person name="Braich B."/>
            <person name="Kosarev P."/>
            <person name="Mahmoud A."/>
            <person name="Hajiyev E."/>
            <person name="Babayeva S."/>
            <person name="Izzatullayeva V."/>
            <person name="Mammadov A."/>
            <person name="Mammadov A."/>
            <person name="Sharifova S."/>
            <person name="Ojaghi J."/>
            <person name="Eynullazada K."/>
            <person name="Bayramov B."/>
            <person name="Abdulazimova A."/>
            <person name="Shahmuradov I."/>
        </authorList>
    </citation>
    <scope>NUCLEOTIDE SEQUENCE [LARGE SCALE GENOMIC DNA]</scope>
    <source>
        <strain evidence="2">cv. AG2017</strain>
        <tissue evidence="1">Leaf</tissue>
    </source>
</reference>
<comment type="caution">
    <text evidence="1">The sequence shown here is derived from an EMBL/GenBank/DDBJ whole genome shotgun (WGS) entry which is preliminary data.</text>
</comment>
<accession>A0A2I0JGV0</accession>